<evidence type="ECO:0000256" key="1">
    <source>
        <dbReference type="SAM" id="MobiDB-lite"/>
    </source>
</evidence>
<proteinExistence type="predicted"/>
<evidence type="ECO:0000313" key="3">
    <source>
        <dbReference type="EMBL" id="CAH1156140.1"/>
    </source>
</evidence>
<feature type="region of interest" description="Disordered" evidence="1">
    <location>
        <begin position="1"/>
        <end position="25"/>
    </location>
</feature>
<dbReference type="SUPFAM" id="SSF54975">
    <property type="entry name" value="Acylphosphatase/BLUF domain-like"/>
    <property type="match status" value="1"/>
</dbReference>
<organism evidence="3 4">
    <name type="scientific">Phaedon cochleariae</name>
    <name type="common">Mustard beetle</name>
    <dbReference type="NCBI Taxonomy" id="80249"/>
    <lineage>
        <taxon>Eukaryota</taxon>
        <taxon>Metazoa</taxon>
        <taxon>Ecdysozoa</taxon>
        <taxon>Arthropoda</taxon>
        <taxon>Hexapoda</taxon>
        <taxon>Insecta</taxon>
        <taxon>Pterygota</taxon>
        <taxon>Neoptera</taxon>
        <taxon>Endopterygota</taxon>
        <taxon>Coleoptera</taxon>
        <taxon>Polyphaga</taxon>
        <taxon>Cucujiformia</taxon>
        <taxon>Chrysomeloidea</taxon>
        <taxon>Chrysomelidae</taxon>
        <taxon>Chrysomelinae</taxon>
        <taxon>Chrysomelini</taxon>
        <taxon>Phaedon</taxon>
    </lineage>
</organism>
<dbReference type="Proteomes" id="UP001153737">
    <property type="component" value="Chromosome 2"/>
</dbReference>
<reference evidence="3" key="1">
    <citation type="submission" date="2022-01" db="EMBL/GenBank/DDBJ databases">
        <authorList>
            <person name="King R."/>
        </authorList>
    </citation>
    <scope>NUCLEOTIDE SEQUENCE</scope>
</reference>
<dbReference type="Gene3D" id="3.30.70.100">
    <property type="match status" value="1"/>
</dbReference>
<dbReference type="PANTHER" id="PTHR34035:SF1">
    <property type="entry name" value="TESTIS-EXPRESSED PROTEIN 47"/>
    <property type="match status" value="1"/>
</dbReference>
<dbReference type="Pfam" id="PF24787">
    <property type="entry name" value="TEX47"/>
    <property type="match status" value="1"/>
</dbReference>
<dbReference type="GO" id="GO:0009882">
    <property type="term" value="F:blue light photoreceptor activity"/>
    <property type="evidence" value="ECO:0007669"/>
    <property type="project" value="InterPro"/>
</dbReference>
<keyword evidence="4" id="KW-1185">Reference proteome</keyword>
<gene>
    <name evidence="3" type="ORF">PHAECO_LOCUS6888</name>
</gene>
<dbReference type="EMBL" id="OU896708">
    <property type="protein sequence ID" value="CAH1156140.1"/>
    <property type="molecule type" value="Genomic_DNA"/>
</dbReference>
<dbReference type="PROSITE" id="PS50925">
    <property type="entry name" value="BLUF"/>
    <property type="match status" value="1"/>
</dbReference>
<feature type="region of interest" description="Disordered" evidence="1">
    <location>
        <begin position="314"/>
        <end position="334"/>
    </location>
</feature>
<evidence type="ECO:0000313" key="4">
    <source>
        <dbReference type="Proteomes" id="UP001153737"/>
    </source>
</evidence>
<dbReference type="PANTHER" id="PTHR34035">
    <property type="entry name" value="TESTIS-EXPRESSED PROTEIN 47"/>
    <property type="match status" value="1"/>
</dbReference>
<feature type="domain" description="BLUF" evidence="2">
    <location>
        <begin position="49"/>
        <end position="149"/>
    </location>
</feature>
<accession>A0A9P0DSA8</accession>
<dbReference type="InterPro" id="IPR007024">
    <property type="entry name" value="BLUF_domain"/>
</dbReference>
<evidence type="ECO:0000259" key="2">
    <source>
        <dbReference type="PROSITE" id="PS50925"/>
    </source>
</evidence>
<dbReference type="InterPro" id="IPR055308">
    <property type="entry name" value="TEX47-like"/>
</dbReference>
<name>A0A9P0DSA8_PHACE</name>
<sequence>MNREVKVNYPKRRTQLKESKQQGLQPPVRRNMYEIVLENFQIARRVTFLHRIIYVGEHTFPPNGDMIKQCFSSCINIVNDSNCLESLTGFLLYYNRYFVHLVEGDEDSLNAHIGILLSNEKFQKHLKVMKLIINVSHINQRFIMNWNCCSGVPSKLLSEFDENCSLEDSGRIIFNCVKKMYATVTSFVEDSYSPDTRLLGKTSLAFGRESVINRSAMMDSSFQRHSSRNMSSQSLRSGSVGGGVSNPYRSTLPEIEVLNFIINSNFTQHLSDYYSKYGVVPQRDIYKDKVWPVPSDFIPYDIFTKLYENVTELPKSKPKTNQTETTNENDHEENVTDDLLQETVEATIIDDN</sequence>
<dbReference type="GO" id="GO:0071949">
    <property type="term" value="F:FAD binding"/>
    <property type="evidence" value="ECO:0007669"/>
    <property type="project" value="InterPro"/>
</dbReference>
<dbReference type="OrthoDB" id="548795at2759"/>
<protein>
    <recommendedName>
        <fullName evidence="2">BLUF domain-containing protein</fullName>
    </recommendedName>
</protein>
<reference evidence="3" key="2">
    <citation type="submission" date="2022-10" db="EMBL/GenBank/DDBJ databases">
        <authorList>
            <consortium name="ENA_rothamsted_submissions"/>
            <consortium name="culmorum"/>
            <person name="King R."/>
        </authorList>
    </citation>
    <scope>NUCLEOTIDE SEQUENCE</scope>
</reference>
<dbReference type="InterPro" id="IPR036046">
    <property type="entry name" value="Acylphosphatase-like_dom_sf"/>
</dbReference>
<dbReference type="AlphaFoldDB" id="A0A9P0DSA8"/>